<reference evidence="3 4" key="2">
    <citation type="journal article" date="2005" name="Science">
        <title>The genome of the African trypanosome Trypanosoma brucei.</title>
        <authorList>
            <person name="Berriman M."/>
            <person name="Ghedin E."/>
            <person name="Hertz-Fowler C."/>
            <person name="Blandin G."/>
            <person name="Renauld H."/>
            <person name="Bartholomeu D.C."/>
            <person name="Lennard N.J."/>
            <person name="Caler E."/>
            <person name="Hamlin N.E."/>
            <person name="Haas B."/>
            <person name="Bohme U."/>
            <person name="Hannick L."/>
            <person name="Aslett M.A."/>
            <person name="Shallom J."/>
            <person name="Marcello L."/>
            <person name="Hou L."/>
            <person name="Wickstead B."/>
            <person name="Alsmark U.C."/>
            <person name="Arrowsmith C."/>
            <person name="Atkin R.J."/>
            <person name="Barron A.J."/>
            <person name="Bringaud F."/>
            <person name="Brooks K."/>
            <person name="Carrington M."/>
            <person name="Cherevach I."/>
            <person name="Chillingworth T.J."/>
            <person name="Churcher C."/>
            <person name="Clark L.N."/>
            <person name="Corton C.H."/>
            <person name="Cronin A."/>
            <person name="Davies R.M."/>
            <person name="Doggett J."/>
            <person name="Djikeng A."/>
            <person name="Feldblyum T."/>
            <person name="Field M.C."/>
            <person name="Fraser A."/>
            <person name="Goodhead I."/>
            <person name="Hance Z."/>
            <person name="Harper D."/>
            <person name="Harris B.R."/>
            <person name="Hauser H."/>
            <person name="Hostetler J."/>
            <person name="Ivens A."/>
            <person name="Jagels K."/>
            <person name="Johnson D."/>
            <person name="Johnson J."/>
            <person name="Jones K."/>
            <person name="Kerhornou A.X."/>
            <person name="Koo H."/>
            <person name="Larke N."/>
            <person name="Landfear S."/>
            <person name="Larkin C."/>
            <person name="Leech V."/>
            <person name="Line A."/>
            <person name="Lord A."/>
            <person name="Macleod A."/>
            <person name="Mooney P.J."/>
            <person name="Moule S."/>
            <person name="Martin D.M."/>
            <person name="Morgan G.W."/>
            <person name="Mungall K."/>
            <person name="Norbertczak H."/>
            <person name="Ormond D."/>
            <person name="Pai G."/>
            <person name="Peacock C.S."/>
            <person name="Peterson J."/>
            <person name="Quail M.A."/>
            <person name="Rabbinowitsch E."/>
            <person name="Rajandream M.A."/>
            <person name="Reitter C."/>
            <person name="Salzberg S.L."/>
            <person name="Sanders M."/>
            <person name="Schobel S."/>
            <person name="Sharp S."/>
            <person name="Simmonds M."/>
            <person name="Simpson A.J."/>
            <person name="Tallon L."/>
            <person name="Turner C.M."/>
            <person name="Tait A."/>
            <person name="Tivey A.R."/>
            <person name="Van Aken S."/>
            <person name="Walker D."/>
            <person name="Wanless D."/>
            <person name="Wang S."/>
            <person name="White B."/>
            <person name="White O."/>
            <person name="Whitehead S."/>
            <person name="Woodward J."/>
            <person name="Wortman J."/>
            <person name="Adams M.D."/>
            <person name="Embley T.M."/>
            <person name="Gull K."/>
            <person name="Ullu E."/>
            <person name="Barry J.D."/>
            <person name="Fairlamb A.H."/>
            <person name="Opperdoes F."/>
            <person name="Barrell B.G."/>
            <person name="Donelson J.E."/>
            <person name="Hall N."/>
            <person name="Fraser C.M."/>
            <person name="Melville S.E."/>
            <person name="El-Sayed N.M."/>
        </authorList>
    </citation>
    <scope>NUCLEOTIDE SEQUENCE [LARGE SCALE GENOMIC DNA]</scope>
    <source>
        <strain evidence="3 4">927/4 GUTat10.1</strain>
    </source>
</reference>
<feature type="transmembrane region" description="Helical" evidence="1">
    <location>
        <begin position="6"/>
        <end position="24"/>
    </location>
</feature>
<feature type="transmembrane region" description="Helical" evidence="1">
    <location>
        <begin position="202"/>
        <end position="219"/>
    </location>
</feature>
<dbReference type="GO" id="GO:0031981">
    <property type="term" value="C:nuclear lumen"/>
    <property type="evidence" value="ECO:0006056"/>
    <property type="project" value="Others"/>
</dbReference>
<dbReference type="OrthoDB" id="266425at2759"/>
<keyword evidence="1" id="KW-1133">Transmembrane helix</keyword>
<evidence type="ECO:0000313" key="3">
    <source>
        <dbReference type="EMBL" id="AAZ12552.1"/>
    </source>
</evidence>
<dbReference type="VEuPathDB" id="TriTrypDB:Tb927.7.4880"/>
<dbReference type="Proteomes" id="UP000008524">
    <property type="component" value="Chromosome 7"/>
</dbReference>
<dbReference type="KEGG" id="tbr:Tb927.7.4880"/>
<reference evidence="2" key="3">
    <citation type="submission" date="2005-04" db="EMBL/GenBank/DDBJ databases">
        <title>.</title>
        <authorList>
            <person name="Ghedin E."/>
            <person name="Blandin G."/>
            <person name="Bartholomeu D."/>
            <person name="Caler E."/>
            <person name="Haas B."/>
            <person name="Hannick L."/>
            <person name="Shallom J."/>
            <person name="Hou L."/>
            <person name="Djikeng A."/>
            <person name="Feldblyum T."/>
            <person name="Hostetler J."/>
            <person name="Johnson J."/>
            <person name="Jones K."/>
            <person name="Koo H.L."/>
            <person name="Larkin C."/>
            <person name="Pai G."/>
            <person name="Peterson J."/>
            <person name="Khalak H.G."/>
            <person name="Salzberg S."/>
            <person name="Simpson A.J."/>
            <person name="Tallon L."/>
            <person name="Van Aken S."/>
            <person name="Wanless D."/>
            <person name="White O."/>
            <person name="Wortman J."/>
            <person name="Fraser C.M."/>
            <person name="El-Sayed N.M.A."/>
        </authorList>
    </citation>
    <scope>NUCLEOTIDE SEQUENCE</scope>
    <source>
        <strain evidence="2">GUTat10.1</strain>
    </source>
</reference>
<dbReference type="eggNOG" id="ENOG502SA81">
    <property type="taxonomic scope" value="Eukaryota"/>
</dbReference>
<dbReference type="AlphaFoldDB" id="Q57XA4"/>
<dbReference type="RefSeq" id="XP_846111.1">
    <property type="nucleotide sequence ID" value="XM_841018.1"/>
</dbReference>
<evidence type="ECO:0000256" key="1">
    <source>
        <dbReference type="SAM" id="Phobius"/>
    </source>
</evidence>
<accession>Q57XA4</accession>
<dbReference type="GeneID" id="3658699"/>
<dbReference type="PaxDb" id="5691-AAZ12552"/>
<dbReference type="EMBL" id="AC159421">
    <property type="protein sequence ID" value="AAX69765.1"/>
    <property type="molecule type" value="Genomic_DNA"/>
</dbReference>
<dbReference type="InParanoid" id="Q57XA4"/>
<keyword evidence="1" id="KW-0812">Transmembrane</keyword>
<accession>D6XJ19</accession>
<sequence length="227" mass="24676">MSLLCNISIYILMVLPIILLSRGYNMRPQRLLPLVAVIALSLIAQSTIITSLTGSGLFLNCLQQMFKVLAVPVMDAALIDFALNDPKARKSLQVMGGGDDASAAVAVAWTAVDVALYRWFNWYHVMGQPGFDEENLRSAVEAFVNIVSLLIAARLIEGRVQGNEHNSNKVNSTHNVSSGMWIWVAVVRVMGNGVAYFYGNNLIGSALNMVALLCIRCFLGSKTGAKI</sequence>
<dbReference type="OMA" id="NMGIILN"/>
<reference evidence="3" key="1">
    <citation type="journal article" date="2005" name="Science">
        <title>Comparative genomics of trypanosomatid parasitic protozoa.</title>
        <authorList>
            <person name="El-Sayed N.M."/>
            <person name="Myler P.J."/>
            <person name="Blandin G."/>
            <person name="Berriman M."/>
            <person name="Crabtree J."/>
            <person name="Aggarwal G."/>
            <person name="Caler E."/>
            <person name="Renauld H."/>
            <person name="Worthey E.A."/>
            <person name="Hertz-Fowler C."/>
            <person name="Ghedin E."/>
            <person name="Peacock C."/>
            <person name="Bartholomeu D.C."/>
            <person name="Haas B.J."/>
            <person name="Tran A.N."/>
            <person name="Wortman J.R."/>
            <person name="Alsmark U.C."/>
            <person name="Angiuoli S."/>
            <person name="Anupama A."/>
            <person name="Badger J."/>
            <person name="Bringaud F."/>
            <person name="Cadag E."/>
            <person name="Carlton J.M."/>
            <person name="Cerqueira G.C."/>
            <person name="Creasy T."/>
            <person name="Delcher A.L."/>
            <person name="Djikeng A."/>
            <person name="Embley T.M."/>
            <person name="Hauser C."/>
            <person name="Ivens A.C."/>
            <person name="Kummerfeld S.K."/>
            <person name="Pereira-Leal J.B."/>
            <person name="Nilsson D."/>
            <person name="Peterson J."/>
            <person name="Salzberg S.L."/>
            <person name="Shallom J."/>
            <person name="Silva J.C."/>
            <person name="Sundaram J."/>
            <person name="Westenberger S."/>
            <person name="White O."/>
            <person name="Melville S.E."/>
            <person name="Donelson J.E."/>
            <person name="Andersson B."/>
            <person name="Stuart K.D."/>
            <person name="Hall N."/>
        </authorList>
    </citation>
    <scope>NUCLEOTIDE SEQUENCE</scope>
    <source>
        <strain evidence="3">927/4 GUTat10.1</strain>
    </source>
</reference>
<evidence type="ECO:0000313" key="2">
    <source>
        <dbReference type="EMBL" id="AAX69765.1"/>
    </source>
</evidence>
<name>Q57XA4_TRYB2</name>
<dbReference type="EMBL" id="CP000070">
    <property type="protein sequence ID" value="AAZ12552.1"/>
    <property type="molecule type" value="Genomic_DNA"/>
</dbReference>
<reference evidence="3" key="4">
    <citation type="submission" date="2005-04" db="EMBL/GenBank/DDBJ databases">
        <title>Sequencing, closure, and annotation of Trypanosoma brucei chromosomes 2 through 8.</title>
        <authorList>
            <person name="Ghedin E."/>
            <person name="Blandin G."/>
            <person name="Bartholomeu D."/>
            <person name="Caler E."/>
            <person name="Haas B."/>
            <person name="Hannick L."/>
            <person name="Shallom J."/>
            <person name="Hou L."/>
            <person name="Djikeng A."/>
            <person name="Feldblyum T."/>
            <person name="Hostetler J."/>
            <person name="Johnson J."/>
            <person name="Jones K."/>
            <person name="Koo H.L."/>
            <person name="Larkin C."/>
            <person name="Pai G."/>
            <person name="Peterson J."/>
            <person name="Khalak H.G."/>
            <person name="Salzberg S."/>
            <person name="Simpson A.J."/>
            <person name="Tallon L."/>
            <person name="Van Aken S."/>
            <person name="Wanless D."/>
            <person name="White O."/>
            <person name="Wortman J."/>
            <person name="Fraser C.M."/>
            <person name="El-Sayed N.M.A."/>
        </authorList>
    </citation>
    <scope>NUCLEOTIDE SEQUENCE</scope>
    <source>
        <strain evidence="3">927/4 GUTat10.1</strain>
    </source>
</reference>
<proteinExistence type="predicted"/>
<keyword evidence="4" id="KW-1185">Reference proteome</keyword>
<dbReference type="GO" id="GO:0005737">
    <property type="term" value="C:cytoplasm"/>
    <property type="evidence" value="ECO:0006056"/>
    <property type="project" value="Others"/>
</dbReference>
<protein>
    <submittedName>
        <fullName evidence="2">Uncharacterized protein</fullName>
    </submittedName>
</protein>
<gene>
    <name evidence="3" type="primary">Tb07.26A24.200</name>
    <name evidence="2" type="ORF">Tb927.7.4880</name>
</gene>
<keyword evidence="1" id="KW-0472">Membrane</keyword>
<evidence type="ECO:0000313" key="4">
    <source>
        <dbReference type="Proteomes" id="UP000008524"/>
    </source>
</evidence>
<feature type="transmembrane region" description="Helical" evidence="1">
    <location>
        <begin position="31"/>
        <end position="52"/>
    </location>
</feature>
<organism evidence="2 4">
    <name type="scientific">Trypanosoma brucei brucei (strain 927/4 GUTat10.1)</name>
    <dbReference type="NCBI Taxonomy" id="185431"/>
    <lineage>
        <taxon>Eukaryota</taxon>
        <taxon>Discoba</taxon>
        <taxon>Euglenozoa</taxon>
        <taxon>Kinetoplastea</taxon>
        <taxon>Metakinetoplastina</taxon>
        <taxon>Trypanosomatida</taxon>
        <taxon>Trypanosomatidae</taxon>
        <taxon>Trypanosoma</taxon>
    </lineage>
</organism>